<proteinExistence type="predicted"/>
<dbReference type="PANTHER" id="PTHR39203:SF1">
    <property type="entry name" value="CYTOPLASMIC PROTEIN"/>
    <property type="match status" value="1"/>
</dbReference>
<dbReference type="AlphaFoldDB" id="A0A2M9CPD9"/>
<dbReference type="EMBL" id="PGFE01000002">
    <property type="protein sequence ID" value="PJJ73762.1"/>
    <property type="molecule type" value="Genomic_DNA"/>
</dbReference>
<evidence type="ECO:0000259" key="2">
    <source>
        <dbReference type="SMART" id="SM01022"/>
    </source>
</evidence>
<reference evidence="3 4" key="1">
    <citation type="submission" date="2017-11" db="EMBL/GenBank/DDBJ databases">
        <title>Genomic Encyclopedia of Archaeal and Bacterial Type Strains, Phase II (KMG-II): From Individual Species to Whole Genera.</title>
        <authorList>
            <person name="Goeker M."/>
        </authorList>
    </citation>
    <scope>NUCLEOTIDE SEQUENCE [LARGE SCALE GENOMIC DNA]</scope>
    <source>
        <strain evidence="3 4">DSM 25478</strain>
    </source>
</reference>
<dbReference type="SMART" id="SM01022">
    <property type="entry name" value="ASCH"/>
    <property type="match status" value="1"/>
</dbReference>
<feature type="domain" description="ASCH" evidence="2">
    <location>
        <begin position="55"/>
        <end position="200"/>
    </location>
</feature>
<dbReference type="OrthoDB" id="9807542at2"/>
<name>A0A2M9CPD9_9CELL</name>
<organism evidence="3 4">
    <name type="scientific">Sediminihabitans luteus</name>
    <dbReference type="NCBI Taxonomy" id="1138585"/>
    <lineage>
        <taxon>Bacteria</taxon>
        <taxon>Bacillati</taxon>
        <taxon>Actinomycetota</taxon>
        <taxon>Actinomycetes</taxon>
        <taxon>Micrococcales</taxon>
        <taxon>Cellulomonadaceae</taxon>
        <taxon>Sediminihabitans</taxon>
    </lineage>
</organism>
<evidence type="ECO:0000313" key="4">
    <source>
        <dbReference type="Proteomes" id="UP000231693"/>
    </source>
</evidence>
<dbReference type="InterPro" id="IPR015947">
    <property type="entry name" value="PUA-like_sf"/>
</dbReference>
<gene>
    <name evidence="3" type="ORF">CLV28_1240</name>
</gene>
<dbReference type="InterPro" id="IPR007374">
    <property type="entry name" value="ASCH_domain"/>
</dbReference>
<keyword evidence="4" id="KW-1185">Reference proteome</keyword>
<dbReference type="RefSeq" id="WP_100422472.1">
    <property type="nucleotide sequence ID" value="NZ_BOOX01000019.1"/>
</dbReference>
<dbReference type="Pfam" id="PF04266">
    <property type="entry name" value="ASCH"/>
    <property type="match status" value="1"/>
</dbReference>
<accession>A0A2M9CPD9</accession>
<evidence type="ECO:0000256" key="1">
    <source>
        <dbReference type="SAM" id="MobiDB-lite"/>
    </source>
</evidence>
<sequence>MTDETSGPDGDVAGDQQQAESILAFWEAARSRARLGTIAVLTGYGVTETIPPEAWSFGDDAAADAMLDAVVDGRRTGLSSARTDYASDDELPAVGDLAILLDAAGAPRALVRTVAVDVVPFAEVGAEFARADLGGETARPTVGGDDSVGDDDSIGGASVGEDAVGGDSVGDEDAVAAWRAAHADLGGDDVLVVCERLEVRFAAGPEPEPAPGS</sequence>
<comment type="caution">
    <text evidence="3">The sequence shown here is derived from an EMBL/GenBank/DDBJ whole genome shotgun (WGS) entry which is preliminary data.</text>
</comment>
<evidence type="ECO:0000313" key="3">
    <source>
        <dbReference type="EMBL" id="PJJ73762.1"/>
    </source>
</evidence>
<dbReference type="InterPro" id="IPR009326">
    <property type="entry name" value="DUF984"/>
</dbReference>
<dbReference type="PANTHER" id="PTHR39203">
    <property type="entry name" value="CYTOPLASMIC PROTEIN-RELATED"/>
    <property type="match status" value="1"/>
</dbReference>
<dbReference type="Gene3D" id="3.10.400.10">
    <property type="entry name" value="Sulfate adenylyltransferase"/>
    <property type="match status" value="1"/>
</dbReference>
<feature type="region of interest" description="Disordered" evidence="1">
    <location>
        <begin position="135"/>
        <end position="168"/>
    </location>
</feature>
<dbReference type="Proteomes" id="UP000231693">
    <property type="component" value="Unassembled WGS sequence"/>
</dbReference>
<protein>
    <recommendedName>
        <fullName evidence="2">ASCH domain-containing protein</fullName>
    </recommendedName>
</protein>
<dbReference type="SUPFAM" id="SSF88697">
    <property type="entry name" value="PUA domain-like"/>
    <property type="match status" value="1"/>
</dbReference>